<organism evidence="2 3">
    <name type="scientific">Triplophysa tibetana</name>
    <dbReference type="NCBI Taxonomy" id="1572043"/>
    <lineage>
        <taxon>Eukaryota</taxon>
        <taxon>Metazoa</taxon>
        <taxon>Chordata</taxon>
        <taxon>Craniata</taxon>
        <taxon>Vertebrata</taxon>
        <taxon>Euteleostomi</taxon>
        <taxon>Actinopterygii</taxon>
        <taxon>Neopterygii</taxon>
        <taxon>Teleostei</taxon>
        <taxon>Ostariophysi</taxon>
        <taxon>Cypriniformes</taxon>
        <taxon>Nemacheilidae</taxon>
        <taxon>Triplophysa</taxon>
    </lineage>
</organism>
<accession>A0A5A9PRK3</accession>
<name>A0A5A9PRK3_9TELE</name>
<gene>
    <name evidence="2" type="ORF">E1301_Tti003249</name>
</gene>
<dbReference type="Proteomes" id="UP000324632">
    <property type="component" value="Chromosome 3"/>
</dbReference>
<evidence type="ECO:0000256" key="1">
    <source>
        <dbReference type="SAM" id="MobiDB-lite"/>
    </source>
</evidence>
<comment type="caution">
    <text evidence="2">The sequence shown here is derived from an EMBL/GenBank/DDBJ whole genome shotgun (WGS) entry which is preliminary data.</text>
</comment>
<reference evidence="2 3" key="1">
    <citation type="journal article" date="2019" name="Mol. Ecol. Resour.">
        <title>Chromosome-level genome assembly of Triplophysa tibetana, a fish adapted to the harsh high-altitude environment of the Tibetan Plateau.</title>
        <authorList>
            <person name="Yang X."/>
            <person name="Liu H."/>
            <person name="Ma Z."/>
            <person name="Zou Y."/>
            <person name="Zou M."/>
            <person name="Mao Y."/>
            <person name="Li X."/>
            <person name="Wang H."/>
            <person name="Chen T."/>
            <person name="Wang W."/>
            <person name="Yang R."/>
        </authorList>
    </citation>
    <scope>NUCLEOTIDE SEQUENCE [LARGE SCALE GENOMIC DNA]</scope>
    <source>
        <strain evidence="2">TTIB1903HZAU</strain>
        <tissue evidence="2">Muscle</tissue>
    </source>
</reference>
<protein>
    <submittedName>
        <fullName evidence="2">Uncharacterized protein</fullName>
    </submittedName>
</protein>
<proteinExistence type="predicted"/>
<keyword evidence="3" id="KW-1185">Reference proteome</keyword>
<dbReference type="EMBL" id="SOYY01000003">
    <property type="protein sequence ID" value="KAA0723636.1"/>
    <property type="molecule type" value="Genomic_DNA"/>
</dbReference>
<feature type="region of interest" description="Disordered" evidence="1">
    <location>
        <begin position="130"/>
        <end position="153"/>
    </location>
</feature>
<evidence type="ECO:0000313" key="2">
    <source>
        <dbReference type="EMBL" id="KAA0723636.1"/>
    </source>
</evidence>
<dbReference type="AlphaFoldDB" id="A0A5A9PRK3"/>
<evidence type="ECO:0000313" key="3">
    <source>
        <dbReference type="Proteomes" id="UP000324632"/>
    </source>
</evidence>
<sequence length="153" mass="16635">MNPQQRVAAIGTDKELSDLLDFSAVEAVMQHVCLGLRCGGYSGVSGELERFDWEQVCRAGGEVCQNKMVLYGNPHSANKARVRHVKNILESMGSPIYTPNLARAAGGVSERVAGYEAQGWRKKHLSSVSDWEHMGQGTGQEGSVEIAENESLD</sequence>